<feature type="domain" description="Fibronectin type-III" evidence="2">
    <location>
        <begin position="11"/>
        <end position="110"/>
    </location>
</feature>
<feature type="region of interest" description="Disordered" evidence="1">
    <location>
        <begin position="1"/>
        <end position="21"/>
    </location>
</feature>
<dbReference type="PROSITE" id="PS50853">
    <property type="entry name" value="FN3"/>
    <property type="match status" value="1"/>
</dbReference>
<dbReference type="FunFam" id="2.60.40.10:FF:000035">
    <property type="entry name" value="Contactin 1"/>
    <property type="match status" value="1"/>
</dbReference>
<reference evidence="3 4" key="1">
    <citation type="journal article" date="2021" name="Elife">
        <title>Chloroplast acquisition without the gene transfer in kleptoplastic sea slugs, Plakobranchus ocellatus.</title>
        <authorList>
            <person name="Maeda T."/>
            <person name="Takahashi S."/>
            <person name="Yoshida T."/>
            <person name="Shimamura S."/>
            <person name="Takaki Y."/>
            <person name="Nagai Y."/>
            <person name="Toyoda A."/>
            <person name="Suzuki Y."/>
            <person name="Arimoto A."/>
            <person name="Ishii H."/>
            <person name="Satoh N."/>
            <person name="Nishiyama T."/>
            <person name="Hasebe M."/>
            <person name="Maruyama T."/>
            <person name="Minagawa J."/>
            <person name="Obokata J."/>
            <person name="Shigenobu S."/>
        </authorList>
    </citation>
    <scope>NUCLEOTIDE SEQUENCE [LARGE SCALE GENOMIC DNA]</scope>
</reference>
<dbReference type="Gene3D" id="2.60.40.10">
    <property type="entry name" value="Immunoglobulins"/>
    <property type="match status" value="1"/>
</dbReference>
<keyword evidence="4" id="KW-1185">Reference proteome</keyword>
<dbReference type="CDD" id="cd00063">
    <property type="entry name" value="FN3"/>
    <property type="match status" value="1"/>
</dbReference>
<evidence type="ECO:0000313" key="3">
    <source>
        <dbReference type="EMBL" id="GFN93318.1"/>
    </source>
</evidence>
<sequence length="112" mass="12606">MDTRSAAPTVAPRHVGGGDGKVGELTMTWEPLTRAQQGAPNIGYRLYWRKNTGRPNALWNMHKIDGHADYYVAFVGPDNYYLEYDFKLQAFNDRGYGPNSSEVIIMSAEDCM</sequence>
<organism evidence="3 4">
    <name type="scientific">Plakobranchus ocellatus</name>
    <dbReference type="NCBI Taxonomy" id="259542"/>
    <lineage>
        <taxon>Eukaryota</taxon>
        <taxon>Metazoa</taxon>
        <taxon>Spiralia</taxon>
        <taxon>Lophotrochozoa</taxon>
        <taxon>Mollusca</taxon>
        <taxon>Gastropoda</taxon>
        <taxon>Heterobranchia</taxon>
        <taxon>Euthyneura</taxon>
        <taxon>Panpulmonata</taxon>
        <taxon>Sacoglossa</taxon>
        <taxon>Placobranchoidea</taxon>
        <taxon>Plakobranchidae</taxon>
        <taxon>Plakobranchus</taxon>
    </lineage>
</organism>
<comment type="caution">
    <text evidence="3">The sequence shown here is derived from an EMBL/GenBank/DDBJ whole genome shotgun (WGS) entry which is preliminary data.</text>
</comment>
<evidence type="ECO:0000259" key="2">
    <source>
        <dbReference type="PROSITE" id="PS50853"/>
    </source>
</evidence>
<dbReference type="AlphaFoldDB" id="A0AAV3ZG25"/>
<name>A0AAV3ZG25_9GAST</name>
<accession>A0AAV3ZG25</accession>
<protein>
    <submittedName>
        <fullName evidence="3">Contactin</fullName>
    </submittedName>
</protein>
<gene>
    <name evidence="3" type="ORF">PoB_001982400</name>
</gene>
<proteinExistence type="predicted"/>
<dbReference type="InterPro" id="IPR036116">
    <property type="entry name" value="FN3_sf"/>
</dbReference>
<dbReference type="EMBL" id="BLXT01002329">
    <property type="protein sequence ID" value="GFN93318.1"/>
    <property type="molecule type" value="Genomic_DNA"/>
</dbReference>
<dbReference type="SUPFAM" id="SSF49265">
    <property type="entry name" value="Fibronectin type III"/>
    <property type="match status" value="1"/>
</dbReference>
<dbReference type="InterPro" id="IPR013783">
    <property type="entry name" value="Ig-like_fold"/>
</dbReference>
<dbReference type="Proteomes" id="UP000735302">
    <property type="component" value="Unassembled WGS sequence"/>
</dbReference>
<evidence type="ECO:0000256" key="1">
    <source>
        <dbReference type="SAM" id="MobiDB-lite"/>
    </source>
</evidence>
<evidence type="ECO:0000313" key="4">
    <source>
        <dbReference type="Proteomes" id="UP000735302"/>
    </source>
</evidence>
<dbReference type="InterPro" id="IPR003961">
    <property type="entry name" value="FN3_dom"/>
</dbReference>